<feature type="compositionally biased region" description="Basic and acidic residues" evidence="1">
    <location>
        <begin position="8"/>
        <end position="18"/>
    </location>
</feature>
<protein>
    <submittedName>
        <fullName evidence="2">Uncharacterized protein</fullName>
    </submittedName>
</protein>
<proteinExistence type="predicted"/>
<keyword evidence="3" id="KW-1185">Reference proteome</keyword>
<dbReference type="RefSeq" id="XP_060426825.1">
    <property type="nucleotide sequence ID" value="XM_060566207.1"/>
</dbReference>
<organism evidence="2 3">
    <name type="scientific">Colletotrichum godetiae</name>
    <dbReference type="NCBI Taxonomy" id="1209918"/>
    <lineage>
        <taxon>Eukaryota</taxon>
        <taxon>Fungi</taxon>
        <taxon>Dikarya</taxon>
        <taxon>Ascomycota</taxon>
        <taxon>Pezizomycotina</taxon>
        <taxon>Sordariomycetes</taxon>
        <taxon>Hypocreomycetidae</taxon>
        <taxon>Glomerellales</taxon>
        <taxon>Glomerellaceae</taxon>
        <taxon>Colletotrichum</taxon>
        <taxon>Colletotrichum acutatum species complex</taxon>
    </lineage>
</organism>
<dbReference type="EMBL" id="JAHMHR010000035">
    <property type="protein sequence ID" value="KAK1672822.1"/>
    <property type="molecule type" value="Genomic_DNA"/>
</dbReference>
<dbReference type="AlphaFoldDB" id="A0AAJ0AF93"/>
<evidence type="ECO:0000313" key="3">
    <source>
        <dbReference type="Proteomes" id="UP001224890"/>
    </source>
</evidence>
<feature type="region of interest" description="Disordered" evidence="1">
    <location>
        <begin position="1"/>
        <end position="26"/>
    </location>
</feature>
<reference evidence="2" key="1">
    <citation type="submission" date="2021-06" db="EMBL/GenBank/DDBJ databases">
        <title>Comparative genomics, transcriptomics and evolutionary studies reveal genomic signatures of adaptation to plant cell wall in hemibiotrophic fungi.</title>
        <authorList>
            <consortium name="DOE Joint Genome Institute"/>
            <person name="Baroncelli R."/>
            <person name="Diaz J.F."/>
            <person name="Benocci T."/>
            <person name="Peng M."/>
            <person name="Battaglia E."/>
            <person name="Haridas S."/>
            <person name="Andreopoulos W."/>
            <person name="Labutti K."/>
            <person name="Pangilinan J."/>
            <person name="Floch G.L."/>
            <person name="Makela M.R."/>
            <person name="Henrissat B."/>
            <person name="Grigoriev I.V."/>
            <person name="Crouch J.A."/>
            <person name="De Vries R.P."/>
            <person name="Sukno S.A."/>
            <person name="Thon M.R."/>
        </authorList>
    </citation>
    <scope>NUCLEOTIDE SEQUENCE</scope>
    <source>
        <strain evidence="2">CBS 193.32</strain>
    </source>
</reference>
<evidence type="ECO:0000313" key="2">
    <source>
        <dbReference type="EMBL" id="KAK1672822.1"/>
    </source>
</evidence>
<sequence>MRATQRIRLPDRGSKQDEGAPNSNACLSRVGIRHGTQPRLPLQRCSYSSTREFRCLPTANSHPESKQDEMKKRETLDRVRHMARFVRACGERVGYHQHMAIASWPVAKARAQGANTPTTRMPERRDCSRLQYVALRRMTRLLREYEIWESTGPGSDAETRLVDQLIGDVTDCSLERGASKSCNICRAAATECQGPEPP</sequence>
<dbReference type="Proteomes" id="UP001224890">
    <property type="component" value="Unassembled WGS sequence"/>
</dbReference>
<name>A0AAJ0AF93_9PEZI</name>
<gene>
    <name evidence="2" type="ORF">BDP55DRAFT_240002</name>
</gene>
<accession>A0AAJ0AF93</accession>
<evidence type="ECO:0000256" key="1">
    <source>
        <dbReference type="SAM" id="MobiDB-lite"/>
    </source>
</evidence>
<dbReference type="GeneID" id="85450733"/>
<comment type="caution">
    <text evidence="2">The sequence shown here is derived from an EMBL/GenBank/DDBJ whole genome shotgun (WGS) entry which is preliminary data.</text>
</comment>